<dbReference type="OrthoDB" id="9815750at2"/>
<keyword evidence="9" id="KW-0067">ATP-binding</keyword>
<dbReference type="Pfam" id="PF00672">
    <property type="entry name" value="HAMP"/>
    <property type="match status" value="1"/>
</dbReference>
<evidence type="ECO:0000256" key="6">
    <source>
        <dbReference type="ARBA" id="ARBA00022679"/>
    </source>
</evidence>
<evidence type="ECO:0000259" key="14">
    <source>
        <dbReference type="PROSITE" id="PS50112"/>
    </source>
</evidence>
<keyword evidence="7" id="KW-0547">Nucleotide-binding</keyword>
<dbReference type="PROSITE" id="PS50112">
    <property type="entry name" value="PAS"/>
    <property type="match status" value="1"/>
</dbReference>
<feature type="transmembrane region" description="Helical" evidence="12">
    <location>
        <begin position="337"/>
        <end position="359"/>
    </location>
</feature>
<keyword evidence="6" id="KW-0808">Transferase</keyword>
<evidence type="ECO:0000256" key="10">
    <source>
        <dbReference type="ARBA" id="ARBA00023012"/>
    </source>
</evidence>
<dbReference type="NCBIfam" id="TIGR00229">
    <property type="entry name" value="sensory_box"/>
    <property type="match status" value="1"/>
</dbReference>
<dbReference type="PROSITE" id="PS50109">
    <property type="entry name" value="HIS_KIN"/>
    <property type="match status" value="1"/>
</dbReference>
<evidence type="ECO:0000256" key="9">
    <source>
        <dbReference type="ARBA" id="ARBA00022840"/>
    </source>
</evidence>
<feature type="domain" description="PAS" evidence="14">
    <location>
        <begin position="420"/>
        <end position="464"/>
    </location>
</feature>
<dbReference type="Pfam" id="PF02518">
    <property type="entry name" value="HATPase_c"/>
    <property type="match status" value="1"/>
</dbReference>
<accession>M9M2Y3</accession>
<dbReference type="Proteomes" id="UP000029453">
    <property type="component" value="Unassembled WGS sequence"/>
</dbReference>
<evidence type="ECO:0000256" key="1">
    <source>
        <dbReference type="ARBA" id="ARBA00000085"/>
    </source>
</evidence>
<dbReference type="InterPro" id="IPR003660">
    <property type="entry name" value="HAMP_dom"/>
</dbReference>
<evidence type="ECO:0000313" key="18">
    <source>
        <dbReference type="Proteomes" id="UP000029453"/>
    </source>
</evidence>
<dbReference type="InterPro" id="IPR013656">
    <property type="entry name" value="PAS_4"/>
</dbReference>
<dbReference type="Gene3D" id="3.30.450.20">
    <property type="entry name" value="PAS domain"/>
    <property type="match status" value="1"/>
</dbReference>
<dbReference type="GO" id="GO:0005886">
    <property type="term" value="C:plasma membrane"/>
    <property type="evidence" value="ECO:0007669"/>
    <property type="project" value="UniProtKB-SubCell"/>
</dbReference>
<evidence type="ECO:0000259" key="16">
    <source>
        <dbReference type="PROSITE" id="PS50885"/>
    </source>
</evidence>
<comment type="caution">
    <text evidence="17">The sequence shown here is derived from an EMBL/GenBank/DDBJ whole genome shotgun (WGS) entry which is preliminary data.</text>
</comment>
<dbReference type="SUPFAM" id="SSF47384">
    <property type="entry name" value="Homodimeric domain of signal transducing histidine kinase"/>
    <property type="match status" value="1"/>
</dbReference>
<dbReference type="SMART" id="SM00091">
    <property type="entry name" value="PAS"/>
    <property type="match status" value="1"/>
</dbReference>
<evidence type="ECO:0000256" key="12">
    <source>
        <dbReference type="SAM" id="Phobius"/>
    </source>
</evidence>
<dbReference type="EMBL" id="BALG01000038">
    <property type="protein sequence ID" value="GAC41543.1"/>
    <property type="molecule type" value="Genomic_DNA"/>
</dbReference>
<dbReference type="Gene3D" id="1.10.287.130">
    <property type="match status" value="1"/>
</dbReference>
<dbReference type="SMART" id="SM00388">
    <property type="entry name" value="HisKA"/>
    <property type="match status" value="1"/>
</dbReference>
<dbReference type="SUPFAM" id="SSF55874">
    <property type="entry name" value="ATPase domain of HSP90 chaperone/DNA topoisomerase II/histidine kinase"/>
    <property type="match status" value="1"/>
</dbReference>
<evidence type="ECO:0000256" key="11">
    <source>
        <dbReference type="ARBA" id="ARBA00023136"/>
    </source>
</evidence>
<dbReference type="InterPro" id="IPR035965">
    <property type="entry name" value="PAS-like_dom_sf"/>
</dbReference>
<dbReference type="GO" id="GO:0005524">
    <property type="term" value="F:ATP binding"/>
    <property type="evidence" value="ECO:0007669"/>
    <property type="project" value="UniProtKB-KW"/>
</dbReference>
<dbReference type="PANTHER" id="PTHR43065">
    <property type="entry name" value="SENSOR HISTIDINE KINASE"/>
    <property type="match status" value="1"/>
</dbReference>
<comment type="subcellular location">
    <subcellularLocation>
        <location evidence="2">Cell membrane</location>
        <topology evidence="2">Multi-pass membrane protein</topology>
    </subcellularLocation>
</comment>
<dbReference type="RefSeq" id="WP_006284870.1">
    <property type="nucleotide sequence ID" value="NZ_BALG01000038.1"/>
</dbReference>
<feature type="domain" description="HAMP" evidence="16">
    <location>
        <begin position="356"/>
        <end position="408"/>
    </location>
</feature>
<dbReference type="Pfam" id="PF00512">
    <property type="entry name" value="HisKA"/>
    <property type="match status" value="1"/>
</dbReference>
<keyword evidence="4" id="KW-1003">Cell membrane</keyword>
<dbReference type="PROSITE" id="PS50113">
    <property type="entry name" value="PAC"/>
    <property type="match status" value="1"/>
</dbReference>
<dbReference type="SUPFAM" id="SSF55785">
    <property type="entry name" value="PYP-like sensor domain (PAS domain)"/>
    <property type="match status" value="1"/>
</dbReference>
<dbReference type="CDD" id="cd06225">
    <property type="entry name" value="HAMP"/>
    <property type="match status" value="1"/>
</dbReference>
<dbReference type="SMART" id="SM00387">
    <property type="entry name" value="HATPase_c"/>
    <property type="match status" value="1"/>
</dbReference>
<dbReference type="InterPro" id="IPR036890">
    <property type="entry name" value="HATPase_C_sf"/>
</dbReference>
<dbReference type="SMART" id="SM00304">
    <property type="entry name" value="HAMP"/>
    <property type="match status" value="1"/>
</dbReference>
<dbReference type="InterPro" id="IPR003661">
    <property type="entry name" value="HisK_dim/P_dom"/>
</dbReference>
<feature type="domain" description="Histidine kinase" evidence="13">
    <location>
        <begin position="557"/>
        <end position="762"/>
    </location>
</feature>
<dbReference type="PRINTS" id="PR00344">
    <property type="entry name" value="BCTRLSENSOR"/>
</dbReference>
<keyword evidence="5" id="KW-0597">Phosphoprotein</keyword>
<evidence type="ECO:0000256" key="7">
    <source>
        <dbReference type="ARBA" id="ARBA00022741"/>
    </source>
</evidence>
<evidence type="ECO:0000313" key="17">
    <source>
        <dbReference type="EMBL" id="GAC41543.1"/>
    </source>
</evidence>
<evidence type="ECO:0000256" key="4">
    <source>
        <dbReference type="ARBA" id="ARBA00022475"/>
    </source>
</evidence>
<dbReference type="InterPro" id="IPR005467">
    <property type="entry name" value="His_kinase_dom"/>
</dbReference>
<dbReference type="Gene3D" id="3.30.565.10">
    <property type="entry name" value="Histidine kinase-like ATPase, C-terminal domain"/>
    <property type="match status" value="1"/>
</dbReference>
<evidence type="ECO:0000256" key="2">
    <source>
        <dbReference type="ARBA" id="ARBA00004651"/>
    </source>
</evidence>
<dbReference type="InterPro" id="IPR001610">
    <property type="entry name" value="PAC"/>
</dbReference>
<dbReference type="EC" id="2.7.13.3" evidence="3"/>
<organism evidence="17 18">
    <name type="scientific">Paenibacillus popilliae ATCC 14706</name>
    <dbReference type="NCBI Taxonomy" id="1212764"/>
    <lineage>
        <taxon>Bacteria</taxon>
        <taxon>Bacillati</taxon>
        <taxon>Bacillota</taxon>
        <taxon>Bacilli</taxon>
        <taxon>Bacillales</taxon>
        <taxon>Paenibacillaceae</taxon>
        <taxon>Paenibacillus</taxon>
    </lineage>
</organism>
<keyword evidence="8 17" id="KW-0418">Kinase</keyword>
<evidence type="ECO:0000259" key="13">
    <source>
        <dbReference type="PROSITE" id="PS50109"/>
    </source>
</evidence>
<dbReference type="InterPro" id="IPR036097">
    <property type="entry name" value="HisK_dim/P_sf"/>
</dbReference>
<dbReference type="PANTHER" id="PTHR43065:SF34">
    <property type="entry name" value="SPORULATION KINASE A"/>
    <property type="match status" value="1"/>
</dbReference>
<dbReference type="InterPro" id="IPR000014">
    <property type="entry name" value="PAS"/>
</dbReference>
<keyword evidence="12" id="KW-0812">Transmembrane</keyword>
<dbReference type="CDD" id="cd00082">
    <property type="entry name" value="HisKA"/>
    <property type="match status" value="1"/>
</dbReference>
<dbReference type="SUPFAM" id="SSF158472">
    <property type="entry name" value="HAMP domain-like"/>
    <property type="match status" value="1"/>
</dbReference>
<dbReference type="GO" id="GO:0000155">
    <property type="term" value="F:phosphorelay sensor kinase activity"/>
    <property type="evidence" value="ECO:0007669"/>
    <property type="project" value="InterPro"/>
</dbReference>
<dbReference type="PROSITE" id="PS50885">
    <property type="entry name" value="HAMP"/>
    <property type="match status" value="1"/>
</dbReference>
<name>M9M2Y3_PAEPP</name>
<reference evidence="17 18" key="1">
    <citation type="submission" date="2012-10" db="EMBL/GenBank/DDBJ databases">
        <title>Draft Genome Sequence of Paenibacillus popilliae ATCC 14706T.</title>
        <authorList>
            <person name="Iiyama K."/>
            <person name="Mori K."/>
            <person name="Mon H."/>
            <person name="Chieda Y."/>
            <person name="Lee J.M."/>
            <person name="Kusakabe T."/>
            <person name="Tashiro K."/>
            <person name="Asano S."/>
            <person name="Yasunaga-Aoki C."/>
            <person name="Shimizu S."/>
        </authorList>
    </citation>
    <scope>NUCLEOTIDE SEQUENCE [LARGE SCALE GENOMIC DNA]</scope>
    <source>
        <strain evidence="17 18">ATCC 14706</strain>
    </source>
</reference>
<protein>
    <recommendedName>
        <fullName evidence="3">histidine kinase</fullName>
        <ecNumber evidence="3">2.7.13.3</ecNumber>
    </recommendedName>
</protein>
<comment type="catalytic activity">
    <reaction evidence="1">
        <text>ATP + protein L-histidine = ADP + protein N-phospho-L-histidine.</text>
        <dbReference type="EC" id="2.7.13.3"/>
    </reaction>
</comment>
<dbReference type="Gene3D" id="6.10.340.10">
    <property type="match status" value="1"/>
</dbReference>
<dbReference type="SMART" id="SM00086">
    <property type="entry name" value="PAC"/>
    <property type="match status" value="1"/>
</dbReference>
<keyword evidence="18" id="KW-1185">Reference proteome</keyword>
<dbReference type="InterPro" id="IPR003594">
    <property type="entry name" value="HATPase_dom"/>
</dbReference>
<feature type="domain" description="PAC" evidence="15">
    <location>
        <begin position="492"/>
        <end position="544"/>
    </location>
</feature>
<evidence type="ECO:0000259" key="15">
    <source>
        <dbReference type="PROSITE" id="PS50113"/>
    </source>
</evidence>
<proteinExistence type="predicted"/>
<sequence>MKLSIKAKLSISISCIVLVVLLLHMTLTYNITKDKLIEEMQQRMNVIAQQINISYKQSLQASQAFEIQLAEKLYIASIYAADKLPAKVEEVTNEQLEKLSKELGLADISLLHRSPNGEDIIIEKSSDLKEIGLSTRKWGYWYKAFDQMLNEEPVTVQEGQIRDRFWSGPFDISTSNPEFMDKWGYYYDGKRDYIINPYICDGNVDIYSELNKPHLLIHQTIRTQANVVEISALNPQAMEQIPEVTLRSDGVQYIRQPDSQVLYGIYNIRDNRDIGYVREALAENKPLFYESNFQRRPIIKSFIPIQGTQSQEPYVLSVVMDFESLNAALHDQLMRNIAIGVLLLEAVLMSSYLFAGMIIKPINSILNKVNMISAGQFDTQLNIERKDELGLLAHRINMMACNLQLSTGRLTALYEENREMKEHLESFINQSNDAIHVTDLQGLVKRVNQAFVDMFGWTEEEVVGHPLPTLPESAMEEERRSEAALVDGESVSNRETTRLTKDGRLLDVSVSTSPIYDENGQRIAWASITRDMTSRKRMEELLRRSEKLTTVGQLAAGVAHEIRNPLTTLRGFLQLQQQTKGVNENHVELMLSELDRINLIVSEFLILAKPQAVRFQPKDMRLIMNSVLSLLDSQANLDNIEFVKRFEEDVPLVDCEENQLKQVFINIIKNAMEAMPGGGEIELIVEACGTASVIVIIKDYGIGIAAEDLSRLGDPFFTNKEKGTGLGLMVSQRIIQSHRGCIDITSELNRGTQVMVILPVVDPSAPAGAAADRLSVPAGENMST</sequence>
<keyword evidence="12" id="KW-1133">Transmembrane helix</keyword>
<dbReference type="InterPro" id="IPR004358">
    <property type="entry name" value="Sig_transdc_His_kin-like_C"/>
</dbReference>
<dbReference type="Pfam" id="PF08448">
    <property type="entry name" value="PAS_4"/>
    <property type="match status" value="1"/>
</dbReference>
<evidence type="ECO:0000256" key="5">
    <source>
        <dbReference type="ARBA" id="ARBA00022553"/>
    </source>
</evidence>
<dbReference type="InterPro" id="IPR000700">
    <property type="entry name" value="PAS-assoc_C"/>
</dbReference>
<evidence type="ECO:0000256" key="8">
    <source>
        <dbReference type="ARBA" id="ARBA00022777"/>
    </source>
</evidence>
<dbReference type="CDD" id="cd00130">
    <property type="entry name" value="PAS"/>
    <property type="match status" value="1"/>
</dbReference>
<keyword evidence="10" id="KW-0902">Two-component regulatory system</keyword>
<gene>
    <name evidence="17" type="ORF">PPOP_0893</name>
</gene>
<keyword evidence="11 12" id="KW-0472">Membrane</keyword>
<evidence type="ECO:0000256" key="3">
    <source>
        <dbReference type="ARBA" id="ARBA00012438"/>
    </source>
</evidence>
<dbReference type="AlphaFoldDB" id="M9M2Y3"/>